<accession>A0AAW0AV78</accession>
<name>A0AAW0AV78_9AGAR</name>
<comment type="caution">
    <text evidence="1">The sequence shown here is derived from an EMBL/GenBank/DDBJ whole genome shotgun (WGS) entry which is preliminary data.</text>
</comment>
<dbReference type="Proteomes" id="UP001383192">
    <property type="component" value="Unassembled WGS sequence"/>
</dbReference>
<sequence>MASISNSRNVDINARNLDQVGRDQHNHYAGIINCSAPNSLCLIELVLITSNAQIAALQIDNAGDLSNPSGIRQQLRYRAPNSSCLYDSRISHSSRYTTLLLREGAGYPLWCPEPNGSLPAAYKQGGIRIGDVGIIQKDAPFDHLFNITQAADHPVNNGGVPEGFVPLSLGKVDTNLHAHHRDGDSYISAPKGSLSRIRIPDEELKYRLDRAYEFEGSGDQGAILMLPTGSSLCRLESKAKF</sequence>
<dbReference type="EMBL" id="JAYKXP010000277">
    <property type="protein sequence ID" value="KAK7016765.1"/>
    <property type="molecule type" value="Genomic_DNA"/>
</dbReference>
<dbReference type="AlphaFoldDB" id="A0AAW0AV78"/>
<protein>
    <submittedName>
        <fullName evidence="1">Uncharacterized protein</fullName>
    </submittedName>
</protein>
<evidence type="ECO:0000313" key="2">
    <source>
        <dbReference type="Proteomes" id="UP001383192"/>
    </source>
</evidence>
<organism evidence="1 2">
    <name type="scientific">Paramarasmius palmivorus</name>
    <dbReference type="NCBI Taxonomy" id="297713"/>
    <lineage>
        <taxon>Eukaryota</taxon>
        <taxon>Fungi</taxon>
        <taxon>Dikarya</taxon>
        <taxon>Basidiomycota</taxon>
        <taxon>Agaricomycotina</taxon>
        <taxon>Agaricomycetes</taxon>
        <taxon>Agaricomycetidae</taxon>
        <taxon>Agaricales</taxon>
        <taxon>Marasmiineae</taxon>
        <taxon>Marasmiaceae</taxon>
        <taxon>Paramarasmius</taxon>
    </lineage>
</organism>
<reference evidence="1 2" key="1">
    <citation type="submission" date="2024-01" db="EMBL/GenBank/DDBJ databases">
        <title>A draft genome for a cacao thread blight-causing isolate of Paramarasmius palmivorus.</title>
        <authorList>
            <person name="Baruah I.K."/>
            <person name="Bukari Y."/>
            <person name="Amoako-Attah I."/>
            <person name="Meinhardt L.W."/>
            <person name="Bailey B.A."/>
            <person name="Cohen S.P."/>
        </authorList>
    </citation>
    <scope>NUCLEOTIDE SEQUENCE [LARGE SCALE GENOMIC DNA]</scope>
    <source>
        <strain evidence="1 2">GH-12</strain>
    </source>
</reference>
<proteinExistence type="predicted"/>
<evidence type="ECO:0000313" key="1">
    <source>
        <dbReference type="EMBL" id="KAK7016765.1"/>
    </source>
</evidence>
<keyword evidence="2" id="KW-1185">Reference proteome</keyword>
<feature type="non-terminal residue" evidence="1">
    <location>
        <position position="241"/>
    </location>
</feature>
<gene>
    <name evidence="1" type="ORF">VNI00_018818</name>
</gene>